<dbReference type="GO" id="GO:0051015">
    <property type="term" value="F:actin filament binding"/>
    <property type="evidence" value="ECO:0007669"/>
    <property type="project" value="InterPro"/>
</dbReference>
<name>A0A813Y720_9BILA</name>
<dbReference type="GO" id="GO:0008154">
    <property type="term" value="P:actin polymerization or depolymerization"/>
    <property type="evidence" value="ECO:0007669"/>
    <property type="project" value="TreeGrafter"/>
</dbReference>
<dbReference type="PRINTS" id="PR00597">
    <property type="entry name" value="GELSOLIN"/>
</dbReference>
<dbReference type="SUPFAM" id="SSF55753">
    <property type="entry name" value="Actin depolymerizing proteins"/>
    <property type="match status" value="3"/>
</dbReference>
<evidence type="ECO:0000256" key="10">
    <source>
        <dbReference type="ARBA" id="ARBA00063765"/>
    </source>
</evidence>
<keyword evidence="5" id="KW-0677">Repeat</keyword>
<sequence>MKMYRLAYLLGVLGKSSPMEHRLKAIKSEEAWKNAGKRPGLEIWRIENFNVKPWPKSQYGYFYTGDSYIILSTYTRSGHNKIRWDIHFWLGNASTVDECGTAAYKAVELDDYLGGGPIQHREVEGHESPLFMSYFNNQINIFNGGIESGFNNVKPDEYQPRLLHFKGKKHVRISQVPLNRAFLNSGDVFVLDTGLILYQWNGKKSSGQERLKAAFYCRALDEERRGLPEVIVLEEGDQDEKFWSYLKGGYGKVKSANEGGADDEIKSNEKRLYRLSDASGMLKFRRIATGEDVRRTLLDSNDVFILDIGSEIIVWVGKNASTMEKKSAMDFAKKYLVNKNKPSNLPISRILEGGENEVFEHSLDF</sequence>
<comment type="caution">
    <text evidence="13">The sequence shown here is derived from an EMBL/GenBank/DDBJ whole genome shotgun (WGS) entry which is preliminary data.</text>
</comment>
<feature type="domain" description="Gelsolin-like" evidence="12">
    <location>
        <begin position="53"/>
        <end position="132"/>
    </location>
</feature>
<dbReference type="PANTHER" id="PTHR11977:SF130">
    <property type="entry name" value="SEVERIN"/>
    <property type="match status" value="1"/>
</dbReference>
<dbReference type="AlphaFoldDB" id="A0A813Y720"/>
<evidence type="ECO:0000313" key="13">
    <source>
        <dbReference type="EMBL" id="CAF0879894.1"/>
    </source>
</evidence>
<keyword evidence="8" id="KW-0206">Cytoskeleton</keyword>
<dbReference type="FunFam" id="3.40.20.10:FF:000043">
    <property type="entry name" value="macrophage-capping protein-like isoform X2"/>
    <property type="match status" value="1"/>
</dbReference>
<dbReference type="Pfam" id="PF00626">
    <property type="entry name" value="Gelsolin"/>
    <property type="match status" value="3"/>
</dbReference>
<comment type="similarity">
    <text evidence="2">Belongs to the villin/gelsolin family.</text>
</comment>
<keyword evidence="14" id="KW-1185">Reference proteome</keyword>
<evidence type="ECO:0000256" key="11">
    <source>
        <dbReference type="ARBA" id="ARBA00083856"/>
    </source>
</evidence>
<comment type="subcellular location">
    <subcellularLocation>
        <location evidence="1">Cytoplasm</location>
        <location evidence="1">Cytoskeleton</location>
    </subcellularLocation>
</comment>
<dbReference type="Gene3D" id="3.40.20.10">
    <property type="entry name" value="Severin"/>
    <property type="match status" value="3"/>
</dbReference>
<keyword evidence="3" id="KW-0117">Actin capping</keyword>
<keyword evidence="7" id="KW-0009">Actin-binding</keyword>
<accession>A0A813Y720</accession>
<evidence type="ECO:0000256" key="2">
    <source>
        <dbReference type="ARBA" id="ARBA00008418"/>
    </source>
</evidence>
<dbReference type="CDD" id="cd11292">
    <property type="entry name" value="gelsolin_S3_like"/>
    <property type="match status" value="1"/>
</dbReference>
<evidence type="ECO:0000256" key="3">
    <source>
        <dbReference type="ARBA" id="ARBA00022467"/>
    </source>
</evidence>
<reference evidence="13" key="1">
    <citation type="submission" date="2021-02" db="EMBL/GenBank/DDBJ databases">
        <authorList>
            <person name="Nowell W R."/>
        </authorList>
    </citation>
    <scope>NUCLEOTIDE SEQUENCE</scope>
</reference>
<evidence type="ECO:0000259" key="12">
    <source>
        <dbReference type="Pfam" id="PF00626"/>
    </source>
</evidence>
<dbReference type="EMBL" id="CAJNOM010000037">
    <property type="protein sequence ID" value="CAF0879894.1"/>
    <property type="molecule type" value="Genomic_DNA"/>
</dbReference>
<dbReference type="GO" id="GO:0015629">
    <property type="term" value="C:actin cytoskeleton"/>
    <property type="evidence" value="ECO:0007669"/>
    <property type="project" value="TreeGrafter"/>
</dbReference>
<dbReference type="CDD" id="cd11290">
    <property type="entry name" value="gelsolin_S1_like"/>
    <property type="match status" value="1"/>
</dbReference>
<dbReference type="InterPro" id="IPR007123">
    <property type="entry name" value="Gelsolin-like_dom"/>
</dbReference>
<dbReference type="OrthoDB" id="6375767at2759"/>
<evidence type="ECO:0000313" key="14">
    <source>
        <dbReference type="Proteomes" id="UP000663832"/>
    </source>
</evidence>
<comment type="subunit">
    <text evidence="10">Interacts with actin monomers and filaments.</text>
</comment>
<dbReference type="GO" id="GO:0005737">
    <property type="term" value="C:cytoplasm"/>
    <property type="evidence" value="ECO:0007669"/>
    <property type="project" value="TreeGrafter"/>
</dbReference>
<feature type="domain" description="Gelsolin-like" evidence="12">
    <location>
        <begin position="173"/>
        <end position="243"/>
    </location>
</feature>
<dbReference type="PANTHER" id="PTHR11977">
    <property type="entry name" value="VILLIN"/>
    <property type="match status" value="1"/>
</dbReference>
<dbReference type="CDD" id="cd11289">
    <property type="entry name" value="gelsolin_S2_like"/>
    <property type="match status" value="1"/>
</dbReference>
<dbReference type="Proteomes" id="UP000663832">
    <property type="component" value="Unassembled WGS sequence"/>
</dbReference>
<evidence type="ECO:0000256" key="1">
    <source>
        <dbReference type="ARBA" id="ARBA00004245"/>
    </source>
</evidence>
<proteinExistence type="inferred from homology"/>
<comment type="function">
    <text evidence="9">Calcium-regulated protein that binds to the plus (or barbed) ends of actin monomers or filaments, preventing monomer exchange (end-blocking or capping). Can promote the assembly of monomers into filaments (nucleation) as well as sever existing filaments.</text>
</comment>
<organism evidence="13 14">
    <name type="scientific">Adineta steineri</name>
    <dbReference type="NCBI Taxonomy" id="433720"/>
    <lineage>
        <taxon>Eukaryota</taxon>
        <taxon>Metazoa</taxon>
        <taxon>Spiralia</taxon>
        <taxon>Gnathifera</taxon>
        <taxon>Rotifera</taxon>
        <taxon>Eurotatoria</taxon>
        <taxon>Bdelloidea</taxon>
        <taxon>Adinetida</taxon>
        <taxon>Adinetidae</taxon>
        <taxon>Adineta</taxon>
    </lineage>
</organism>
<dbReference type="SMART" id="SM00262">
    <property type="entry name" value="GEL"/>
    <property type="match status" value="3"/>
</dbReference>
<feature type="domain" description="Gelsolin-like" evidence="12">
    <location>
        <begin position="296"/>
        <end position="359"/>
    </location>
</feature>
<evidence type="ECO:0000256" key="5">
    <source>
        <dbReference type="ARBA" id="ARBA00022737"/>
    </source>
</evidence>
<gene>
    <name evidence="13" type="ORF">QVE165_LOCUS8355</name>
</gene>
<dbReference type="InterPro" id="IPR029006">
    <property type="entry name" value="ADF-H/Gelsolin-like_dom_sf"/>
</dbReference>
<evidence type="ECO:0000256" key="4">
    <source>
        <dbReference type="ARBA" id="ARBA00022490"/>
    </source>
</evidence>
<evidence type="ECO:0000256" key="7">
    <source>
        <dbReference type="ARBA" id="ARBA00023203"/>
    </source>
</evidence>
<dbReference type="GO" id="GO:0051693">
    <property type="term" value="P:actin filament capping"/>
    <property type="evidence" value="ECO:0007669"/>
    <property type="project" value="UniProtKB-KW"/>
</dbReference>
<evidence type="ECO:0000256" key="8">
    <source>
        <dbReference type="ARBA" id="ARBA00023212"/>
    </source>
</evidence>
<keyword evidence="6" id="KW-0106">Calcium</keyword>
<dbReference type="InterPro" id="IPR007122">
    <property type="entry name" value="Villin/Gelsolin"/>
</dbReference>
<evidence type="ECO:0000256" key="6">
    <source>
        <dbReference type="ARBA" id="ARBA00022837"/>
    </source>
</evidence>
<protein>
    <recommendedName>
        <fullName evidence="11">Actin-modulator</fullName>
    </recommendedName>
</protein>
<keyword evidence="4" id="KW-0963">Cytoplasm</keyword>
<evidence type="ECO:0000256" key="9">
    <source>
        <dbReference type="ARBA" id="ARBA00056258"/>
    </source>
</evidence>